<accession>A0A6G1GCZ5</accession>
<evidence type="ECO:0000313" key="3">
    <source>
        <dbReference type="Proteomes" id="UP000504638"/>
    </source>
</evidence>
<dbReference type="Proteomes" id="UP000504638">
    <property type="component" value="Unplaced"/>
</dbReference>
<dbReference type="InterPro" id="IPR056632">
    <property type="entry name" value="DUF7730"/>
</dbReference>
<proteinExistence type="predicted"/>
<name>A0A6G1GCZ5_9PEZI</name>
<reference evidence="2 4" key="1">
    <citation type="submission" date="2020-01" db="EMBL/GenBank/DDBJ databases">
        <authorList>
            <consortium name="DOE Joint Genome Institute"/>
            <person name="Haridas S."/>
            <person name="Albert R."/>
            <person name="Binder M."/>
            <person name="Bloem J."/>
            <person name="Labutti K."/>
            <person name="Salamov A."/>
            <person name="Andreopoulos B."/>
            <person name="Baker S.E."/>
            <person name="Barry K."/>
            <person name="Bills G."/>
            <person name="Bluhm B.H."/>
            <person name="Cannon C."/>
            <person name="Castanera R."/>
            <person name="Culley D.E."/>
            <person name="Daum C."/>
            <person name="Ezra D."/>
            <person name="Gonzalez J.B."/>
            <person name="Henrissat B."/>
            <person name="Kuo A."/>
            <person name="Liang C."/>
            <person name="Lipzen A."/>
            <person name="Lutzoni F."/>
            <person name="Magnuson J."/>
            <person name="Mondo S."/>
            <person name="Nolan M."/>
            <person name="Ohm R."/>
            <person name="Pangilinan J."/>
            <person name="Park H.-J."/>
            <person name="Ramirez L."/>
            <person name="Alfaro M."/>
            <person name="Sun H."/>
            <person name="Tritt A."/>
            <person name="Yoshinaga Y."/>
            <person name="Zwiers L.-H."/>
            <person name="Turgeon B.G."/>
            <person name="Goodwin S.B."/>
            <person name="Spatafora J.W."/>
            <person name="Crous P.W."/>
            <person name="Grigoriev I.V."/>
        </authorList>
    </citation>
    <scope>NUCLEOTIDE SEQUENCE</scope>
    <source>
        <strain evidence="2 4">CBS 781.70</strain>
    </source>
</reference>
<dbReference type="PANTHER" id="PTHR38790:SF8">
    <property type="entry name" value="F-BOX DOMAIN-CONTAINING PROTEIN"/>
    <property type="match status" value="1"/>
</dbReference>
<reference evidence="4" key="3">
    <citation type="submission" date="2025-04" db="UniProtKB">
        <authorList>
            <consortium name="RefSeq"/>
        </authorList>
    </citation>
    <scope>IDENTIFICATION</scope>
    <source>
        <strain evidence="4">CBS 781.70</strain>
    </source>
</reference>
<evidence type="ECO:0000313" key="4">
    <source>
        <dbReference type="RefSeq" id="XP_033537596.1"/>
    </source>
</evidence>
<protein>
    <recommendedName>
        <fullName evidence="1">DUF7730 domain-containing protein</fullName>
    </recommendedName>
</protein>
<evidence type="ECO:0000313" key="2">
    <source>
        <dbReference type="EMBL" id="KAF1815965.1"/>
    </source>
</evidence>
<dbReference type="EMBL" id="ML975151">
    <property type="protein sequence ID" value="KAF1815965.1"/>
    <property type="molecule type" value="Genomic_DNA"/>
</dbReference>
<reference evidence="4" key="2">
    <citation type="submission" date="2020-04" db="EMBL/GenBank/DDBJ databases">
        <authorList>
            <consortium name="NCBI Genome Project"/>
        </authorList>
    </citation>
    <scope>NUCLEOTIDE SEQUENCE</scope>
    <source>
        <strain evidence="4">CBS 781.70</strain>
    </source>
</reference>
<dbReference type="Pfam" id="PF24864">
    <property type="entry name" value="DUF7730"/>
    <property type="match status" value="1"/>
</dbReference>
<dbReference type="OrthoDB" id="4757095at2759"/>
<sequence length="306" mass="35734">MTLKVTFFNLPAEVRNHIYGYTFDDSVIALISNRNKTGWKDPQHENEWKEEGRIHSFRHAGKFGSYLVEGTKRAIRLSALSSTANGYAICFASRQTLAESIVFLYRHTKFAFRSQRPFLNFLRVTPASSLSNVSRLHLEILMYGDPREIPHMTFKEKQMKNWLGLWKKASELLPNLRHLKIVAQVNAVPLRFTLSEEWVQPMLQFAACPLTSVEVRLLTTFRPRTILDEELRPPGLVLTVTPNMRPMSLEDRHHAELHRLFENAIERKLLTHGEVEDKEAIREFRKSCRSEYQDFHFPYLLPQQRG</sequence>
<dbReference type="GeneID" id="54419409"/>
<dbReference type="PANTHER" id="PTHR38790">
    <property type="entry name" value="2EXR DOMAIN-CONTAINING PROTEIN-RELATED"/>
    <property type="match status" value="1"/>
</dbReference>
<dbReference type="RefSeq" id="XP_033537596.1">
    <property type="nucleotide sequence ID" value="XM_033678839.1"/>
</dbReference>
<evidence type="ECO:0000259" key="1">
    <source>
        <dbReference type="Pfam" id="PF24864"/>
    </source>
</evidence>
<organism evidence="2">
    <name type="scientific">Eremomyces bilateralis CBS 781.70</name>
    <dbReference type="NCBI Taxonomy" id="1392243"/>
    <lineage>
        <taxon>Eukaryota</taxon>
        <taxon>Fungi</taxon>
        <taxon>Dikarya</taxon>
        <taxon>Ascomycota</taxon>
        <taxon>Pezizomycotina</taxon>
        <taxon>Dothideomycetes</taxon>
        <taxon>Dothideomycetes incertae sedis</taxon>
        <taxon>Eremomycetales</taxon>
        <taxon>Eremomycetaceae</taxon>
        <taxon>Eremomyces</taxon>
    </lineage>
</organism>
<keyword evidence="3" id="KW-1185">Reference proteome</keyword>
<dbReference type="AlphaFoldDB" id="A0A6G1GCZ5"/>
<feature type="domain" description="DUF7730" evidence="1">
    <location>
        <begin position="6"/>
        <end position="182"/>
    </location>
</feature>
<gene>
    <name evidence="2 4" type="ORF">P152DRAFT_455688</name>
</gene>